<dbReference type="OrthoDB" id="418615at2759"/>
<name>A0A8S0UWH2_OLEEU</name>
<evidence type="ECO:0000256" key="16">
    <source>
        <dbReference type="ARBA" id="ARBA00047899"/>
    </source>
</evidence>
<evidence type="ECO:0000256" key="12">
    <source>
        <dbReference type="ARBA" id="ARBA00022840"/>
    </source>
</evidence>
<keyword evidence="6" id="KW-0808">Transferase</keyword>
<evidence type="ECO:0000256" key="19">
    <source>
        <dbReference type="SAM" id="Phobius"/>
    </source>
</evidence>
<evidence type="ECO:0000256" key="8">
    <source>
        <dbReference type="ARBA" id="ARBA00022729"/>
    </source>
</evidence>
<dbReference type="FunFam" id="3.30.200.20:FF:000307">
    <property type="entry name" value="pollen receptor-like kinase 1"/>
    <property type="match status" value="1"/>
</dbReference>
<evidence type="ECO:0000259" key="20">
    <source>
        <dbReference type="PROSITE" id="PS50011"/>
    </source>
</evidence>
<evidence type="ECO:0000256" key="9">
    <source>
        <dbReference type="ARBA" id="ARBA00022737"/>
    </source>
</evidence>
<keyword evidence="11 21" id="KW-0418">Kinase</keyword>
<evidence type="ECO:0000256" key="1">
    <source>
        <dbReference type="ARBA" id="ARBA00004167"/>
    </source>
</evidence>
<dbReference type="SUPFAM" id="SSF52058">
    <property type="entry name" value="L domain-like"/>
    <property type="match status" value="1"/>
</dbReference>
<gene>
    <name evidence="21" type="ORF">OLEA9_A062219</name>
</gene>
<evidence type="ECO:0000256" key="11">
    <source>
        <dbReference type="ARBA" id="ARBA00022777"/>
    </source>
</evidence>
<dbReference type="GO" id="GO:0004674">
    <property type="term" value="F:protein serine/threonine kinase activity"/>
    <property type="evidence" value="ECO:0007669"/>
    <property type="project" value="UniProtKB-EC"/>
</dbReference>
<dbReference type="SUPFAM" id="SSF56112">
    <property type="entry name" value="Protein kinase-like (PK-like)"/>
    <property type="match status" value="1"/>
</dbReference>
<evidence type="ECO:0000313" key="22">
    <source>
        <dbReference type="Proteomes" id="UP000594638"/>
    </source>
</evidence>
<evidence type="ECO:0000256" key="14">
    <source>
        <dbReference type="ARBA" id="ARBA00023136"/>
    </source>
</evidence>
<dbReference type="PROSITE" id="PS50011">
    <property type="entry name" value="PROTEIN_KINASE_DOM"/>
    <property type="match status" value="1"/>
</dbReference>
<keyword evidence="13 19" id="KW-1133">Transmembrane helix</keyword>
<dbReference type="InterPro" id="IPR000719">
    <property type="entry name" value="Prot_kinase_dom"/>
</dbReference>
<accession>A0A8S0UWH2</accession>
<evidence type="ECO:0000256" key="5">
    <source>
        <dbReference type="ARBA" id="ARBA00022614"/>
    </source>
</evidence>
<dbReference type="PANTHER" id="PTHR48007:SF64">
    <property type="entry name" value="POLLEN RECEPTOR-LIKE KINASE 1"/>
    <property type="match status" value="1"/>
</dbReference>
<organism evidence="21 22">
    <name type="scientific">Olea europaea subsp. europaea</name>
    <dbReference type="NCBI Taxonomy" id="158383"/>
    <lineage>
        <taxon>Eukaryota</taxon>
        <taxon>Viridiplantae</taxon>
        <taxon>Streptophyta</taxon>
        <taxon>Embryophyta</taxon>
        <taxon>Tracheophyta</taxon>
        <taxon>Spermatophyta</taxon>
        <taxon>Magnoliopsida</taxon>
        <taxon>eudicotyledons</taxon>
        <taxon>Gunneridae</taxon>
        <taxon>Pentapetalae</taxon>
        <taxon>asterids</taxon>
        <taxon>lamiids</taxon>
        <taxon>Lamiales</taxon>
        <taxon>Oleaceae</taxon>
        <taxon>Oleeae</taxon>
        <taxon>Olea</taxon>
    </lineage>
</organism>
<feature type="region of interest" description="Disordered" evidence="18">
    <location>
        <begin position="267"/>
        <end position="291"/>
    </location>
</feature>
<keyword evidence="4" id="KW-0597">Phosphoprotein</keyword>
<dbReference type="Gramene" id="OE9A062219T1">
    <property type="protein sequence ID" value="OE9A062219C1"/>
    <property type="gene ID" value="OE9A062219"/>
</dbReference>
<evidence type="ECO:0000256" key="3">
    <source>
        <dbReference type="ARBA" id="ARBA00012513"/>
    </source>
</evidence>
<feature type="transmembrane region" description="Helical" evidence="19">
    <location>
        <begin position="298"/>
        <end position="319"/>
    </location>
</feature>
<dbReference type="EC" id="2.7.11.1" evidence="3"/>
<dbReference type="Gene3D" id="1.10.510.10">
    <property type="entry name" value="Transferase(Phosphotransferase) domain 1"/>
    <property type="match status" value="1"/>
</dbReference>
<keyword evidence="12" id="KW-0067">ATP-binding</keyword>
<comment type="catalytic activity">
    <reaction evidence="16">
        <text>L-threonyl-[protein] + ATP = O-phospho-L-threonyl-[protein] + ADP + H(+)</text>
        <dbReference type="Rhea" id="RHEA:46608"/>
        <dbReference type="Rhea" id="RHEA-COMP:11060"/>
        <dbReference type="Rhea" id="RHEA-COMP:11605"/>
        <dbReference type="ChEBI" id="CHEBI:15378"/>
        <dbReference type="ChEBI" id="CHEBI:30013"/>
        <dbReference type="ChEBI" id="CHEBI:30616"/>
        <dbReference type="ChEBI" id="CHEBI:61977"/>
        <dbReference type="ChEBI" id="CHEBI:456216"/>
        <dbReference type="EC" id="2.7.11.1"/>
    </reaction>
</comment>
<dbReference type="InterPro" id="IPR011009">
    <property type="entry name" value="Kinase-like_dom_sf"/>
</dbReference>
<keyword evidence="5" id="KW-0433">Leucine-rich repeat</keyword>
<keyword evidence="14 19" id="KW-0472">Membrane</keyword>
<evidence type="ECO:0000256" key="4">
    <source>
        <dbReference type="ARBA" id="ARBA00022553"/>
    </source>
</evidence>
<dbReference type="InterPro" id="IPR013210">
    <property type="entry name" value="LRR_N_plant-typ"/>
</dbReference>
<evidence type="ECO:0000256" key="13">
    <source>
        <dbReference type="ARBA" id="ARBA00022989"/>
    </source>
</evidence>
<comment type="caution">
    <text evidence="21">The sequence shown here is derived from an EMBL/GenBank/DDBJ whole genome shotgun (WGS) entry which is preliminary data.</text>
</comment>
<dbReference type="Proteomes" id="UP000594638">
    <property type="component" value="Unassembled WGS sequence"/>
</dbReference>
<feature type="domain" description="Protein kinase" evidence="20">
    <location>
        <begin position="389"/>
        <end position="669"/>
    </location>
</feature>
<reference evidence="21 22" key="1">
    <citation type="submission" date="2019-12" db="EMBL/GenBank/DDBJ databases">
        <authorList>
            <person name="Alioto T."/>
            <person name="Alioto T."/>
            <person name="Gomez Garrido J."/>
        </authorList>
    </citation>
    <scope>NUCLEOTIDE SEQUENCE [LARGE SCALE GENOMIC DNA]</scope>
</reference>
<evidence type="ECO:0000256" key="15">
    <source>
        <dbReference type="ARBA" id="ARBA00023170"/>
    </source>
</evidence>
<dbReference type="Gene3D" id="3.80.10.10">
    <property type="entry name" value="Ribonuclease Inhibitor"/>
    <property type="match status" value="2"/>
</dbReference>
<keyword evidence="9" id="KW-0677">Repeat</keyword>
<dbReference type="GO" id="GO:0005524">
    <property type="term" value="F:ATP binding"/>
    <property type="evidence" value="ECO:0007669"/>
    <property type="project" value="UniProtKB-KW"/>
</dbReference>
<evidence type="ECO:0000256" key="2">
    <source>
        <dbReference type="ARBA" id="ARBA00008684"/>
    </source>
</evidence>
<dbReference type="Gene3D" id="3.30.200.20">
    <property type="entry name" value="Phosphorylase Kinase, domain 1"/>
    <property type="match status" value="1"/>
</dbReference>
<keyword evidence="15 21" id="KW-0675">Receptor</keyword>
<comment type="catalytic activity">
    <reaction evidence="17">
        <text>L-seryl-[protein] + ATP = O-phospho-L-seryl-[protein] + ADP + H(+)</text>
        <dbReference type="Rhea" id="RHEA:17989"/>
        <dbReference type="Rhea" id="RHEA-COMP:9863"/>
        <dbReference type="Rhea" id="RHEA-COMP:11604"/>
        <dbReference type="ChEBI" id="CHEBI:15378"/>
        <dbReference type="ChEBI" id="CHEBI:29999"/>
        <dbReference type="ChEBI" id="CHEBI:30616"/>
        <dbReference type="ChEBI" id="CHEBI:83421"/>
        <dbReference type="ChEBI" id="CHEBI:456216"/>
        <dbReference type="EC" id="2.7.11.1"/>
    </reaction>
</comment>
<dbReference type="GO" id="GO:0016020">
    <property type="term" value="C:membrane"/>
    <property type="evidence" value="ECO:0007669"/>
    <property type="project" value="UniProtKB-SubCell"/>
</dbReference>
<evidence type="ECO:0000256" key="10">
    <source>
        <dbReference type="ARBA" id="ARBA00022741"/>
    </source>
</evidence>
<protein>
    <recommendedName>
        <fullName evidence="3">non-specific serine/threonine protein kinase</fullName>
        <ecNumber evidence="3">2.7.11.1</ecNumber>
    </recommendedName>
</protein>
<keyword evidence="10" id="KW-0547">Nucleotide-binding</keyword>
<evidence type="ECO:0000256" key="6">
    <source>
        <dbReference type="ARBA" id="ARBA00022679"/>
    </source>
</evidence>
<evidence type="ECO:0000313" key="21">
    <source>
        <dbReference type="EMBL" id="CAA3022468.1"/>
    </source>
</evidence>
<dbReference type="AlphaFoldDB" id="A0A8S0UWH2"/>
<keyword evidence="7 19" id="KW-0812">Transmembrane</keyword>
<comment type="similarity">
    <text evidence="2">Belongs to the protein kinase superfamily. Ser/Thr protein kinase family.</text>
</comment>
<dbReference type="Pfam" id="PF00560">
    <property type="entry name" value="LRR_1"/>
    <property type="match status" value="1"/>
</dbReference>
<dbReference type="EMBL" id="CACTIH010009070">
    <property type="protein sequence ID" value="CAA3022468.1"/>
    <property type="molecule type" value="Genomic_DNA"/>
</dbReference>
<evidence type="ECO:0000256" key="18">
    <source>
        <dbReference type="SAM" id="MobiDB-lite"/>
    </source>
</evidence>
<dbReference type="InterPro" id="IPR046959">
    <property type="entry name" value="PRK1-6/SRF4-like"/>
</dbReference>
<dbReference type="Pfam" id="PF07714">
    <property type="entry name" value="PK_Tyr_Ser-Thr"/>
    <property type="match status" value="1"/>
</dbReference>
<keyword evidence="22" id="KW-1185">Reference proteome</keyword>
<sequence>MSVEFDIQRPTSIGKIPMGTQVAHRLCRPPPSTTFIIGLLLLLLLVFAPTSSLGDDQDDATKALLNFKGSLANTEEALANWNSSISPCNGNYGNWNGVLCFNGYVWGLQLEKMNLRGQIDVESLIPLRALRTLSFMSNSFEGQMPNWRKLGALKSLFVSNNQFSGQIPDDAFNGMTSLKKVYMANNKFTGKIPTSLAKSPRLLELRIENNQFTGPIPQFRIDSLKLLNVSHNQLEGPIPAVVSKMDPSSFSDNKGLCGKPLETACNVPFPDDGDDEPDAPIPSPLDTNPAKKSSAGRIAIIVLAIIVGLLFILILLLLYRRSRQGQTPQLGQVYNEKKIGETVADTQINDVKVESMPPPDQITKKSDQPGKLSFVREERCKFDLQDLLRASAEVLGSGKFGASYKAVLVDGDALVVKRFKQMNNVGREDFHEHMRRLGRLDHPNLLPLVAYLYRKEEKLLVFDYAYNGSLASHLHGKHSAELPGLDWITRLRIIKGVANGLAYLHNELPSLSVPHGHLKSSNVLLDKNFEPLLMDYTLEPVMNSGQIQQILVAYKSPEYAQHGRATKKTDVWCLGVLILETLTGKFVAKYLSHHGTGYGADLAGWINDIVDELESNRQVFDHEMGNTEECRGEMEKLMHIGIACCQEDIEKRWELNEVVDKIQQVKETD</sequence>
<dbReference type="InterPro" id="IPR001611">
    <property type="entry name" value="Leu-rich_rpt"/>
</dbReference>
<evidence type="ECO:0000256" key="7">
    <source>
        <dbReference type="ARBA" id="ARBA00022692"/>
    </source>
</evidence>
<comment type="subcellular location">
    <subcellularLocation>
        <location evidence="1">Membrane</location>
        <topology evidence="1">Single-pass membrane protein</topology>
    </subcellularLocation>
</comment>
<evidence type="ECO:0000256" key="17">
    <source>
        <dbReference type="ARBA" id="ARBA00048679"/>
    </source>
</evidence>
<dbReference type="InterPro" id="IPR032675">
    <property type="entry name" value="LRR_dom_sf"/>
</dbReference>
<dbReference type="Pfam" id="PF08263">
    <property type="entry name" value="LRRNT_2"/>
    <property type="match status" value="1"/>
</dbReference>
<keyword evidence="8" id="KW-0732">Signal</keyword>
<proteinExistence type="inferred from homology"/>
<dbReference type="PANTHER" id="PTHR48007">
    <property type="entry name" value="LEUCINE-RICH REPEAT RECEPTOR-LIKE PROTEIN KINASE PXC1"/>
    <property type="match status" value="1"/>
</dbReference>
<dbReference type="InterPro" id="IPR001245">
    <property type="entry name" value="Ser-Thr/Tyr_kinase_cat_dom"/>
</dbReference>
<dbReference type="FunFam" id="1.10.510.10:FF:000480">
    <property type="entry name" value="Pollen receptor-like kinase 1"/>
    <property type="match status" value="1"/>
</dbReference>
<dbReference type="Pfam" id="PF13855">
    <property type="entry name" value="LRR_8"/>
    <property type="match status" value="1"/>
</dbReference>